<evidence type="ECO:0000313" key="3">
    <source>
        <dbReference type="Proteomes" id="UP001597171"/>
    </source>
</evidence>
<accession>A0ABW3Z6W3</accession>
<organism evidence="2 3">
    <name type="scientific">Methylopila musalis</name>
    <dbReference type="NCBI Taxonomy" id="1134781"/>
    <lineage>
        <taxon>Bacteria</taxon>
        <taxon>Pseudomonadati</taxon>
        <taxon>Pseudomonadota</taxon>
        <taxon>Alphaproteobacteria</taxon>
        <taxon>Hyphomicrobiales</taxon>
        <taxon>Methylopilaceae</taxon>
        <taxon>Methylopila</taxon>
    </lineage>
</organism>
<dbReference type="EMBL" id="JBHTMX010000038">
    <property type="protein sequence ID" value="MFD1331713.1"/>
    <property type="molecule type" value="Genomic_DNA"/>
</dbReference>
<name>A0ABW3Z6W3_9HYPH</name>
<evidence type="ECO:0000313" key="2">
    <source>
        <dbReference type="EMBL" id="MFD1331713.1"/>
    </source>
</evidence>
<protein>
    <submittedName>
        <fullName evidence="2">DUF4169 family protein</fullName>
    </submittedName>
</protein>
<dbReference type="Pfam" id="PF13770">
    <property type="entry name" value="DUF4169"/>
    <property type="match status" value="1"/>
</dbReference>
<evidence type="ECO:0000256" key="1">
    <source>
        <dbReference type="SAM" id="MobiDB-lite"/>
    </source>
</evidence>
<dbReference type="Proteomes" id="UP001597171">
    <property type="component" value="Unassembled WGS sequence"/>
</dbReference>
<dbReference type="RefSeq" id="WP_378774929.1">
    <property type="nucleotide sequence ID" value="NZ_JBHTMX010000038.1"/>
</dbReference>
<dbReference type="InterPro" id="IPR025227">
    <property type="entry name" value="DUF4169"/>
</dbReference>
<sequence>MLACALDFPAACVYEQAAMAEIVNLRRARKQRDRDRKEAEASANRIRFGRRKDETAVEEARRALEDRRLEGHRRDDDGDKRE</sequence>
<proteinExistence type="predicted"/>
<keyword evidence="3" id="KW-1185">Reference proteome</keyword>
<feature type="compositionally biased region" description="Basic and acidic residues" evidence="1">
    <location>
        <begin position="51"/>
        <end position="82"/>
    </location>
</feature>
<comment type="caution">
    <text evidence="2">The sequence shown here is derived from an EMBL/GenBank/DDBJ whole genome shotgun (WGS) entry which is preliminary data.</text>
</comment>
<reference evidence="3" key="1">
    <citation type="journal article" date="2019" name="Int. J. Syst. Evol. Microbiol.">
        <title>The Global Catalogue of Microorganisms (GCM) 10K type strain sequencing project: providing services to taxonomists for standard genome sequencing and annotation.</title>
        <authorList>
            <consortium name="The Broad Institute Genomics Platform"/>
            <consortium name="The Broad Institute Genome Sequencing Center for Infectious Disease"/>
            <person name="Wu L."/>
            <person name="Ma J."/>
        </authorList>
    </citation>
    <scope>NUCLEOTIDE SEQUENCE [LARGE SCALE GENOMIC DNA]</scope>
    <source>
        <strain evidence="3">CCUG 61696</strain>
    </source>
</reference>
<gene>
    <name evidence="2" type="ORF">ACFQ4O_06830</name>
</gene>
<feature type="region of interest" description="Disordered" evidence="1">
    <location>
        <begin position="27"/>
        <end position="82"/>
    </location>
</feature>